<dbReference type="EMBL" id="SNRY01000018">
    <property type="protein sequence ID" value="KAA6351099.1"/>
    <property type="molecule type" value="Genomic_DNA"/>
</dbReference>
<dbReference type="SUPFAM" id="SSF56935">
    <property type="entry name" value="Porins"/>
    <property type="match status" value="1"/>
</dbReference>
<keyword evidence="4" id="KW-0472">Membrane</keyword>
<dbReference type="SUPFAM" id="SSF49464">
    <property type="entry name" value="Carboxypeptidase regulatory domain-like"/>
    <property type="match status" value="1"/>
</dbReference>
<evidence type="ECO:0000256" key="4">
    <source>
        <dbReference type="ARBA" id="ARBA00023136"/>
    </source>
</evidence>
<name>A0A5J4SXY4_9ZZZZ</name>
<organism evidence="7">
    <name type="scientific">termite gut metagenome</name>
    <dbReference type="NCBI Taxonomy" id="433724"/>
    <lineage>
        <taxon>unclassified sequences</taxon>
        <taxon>metagenomes</taxon>
        <taxon>organismal metagenomes</taxon>
    </lineage>
</organism>
<accession>A0A5J4SXY4</accession>
<dbReference type="NCBIfam" id="TIGR04056">
    <property type="entry name" value="OMP_RagA_SusC"/>
    <property type="match status" value="1"/>
</dbReference>
<dbReference type="FunFam" id="2.170.130.10:FF:000008">
    <property type="entry name" value="SusC/RagA family TonB-linked outer membrane protein"/>
    <property type="match status" value="1"/>
</dbReference>
<evidence type="ECO:0000256" key="5">
    <source>
        <dbReference type="ARBA" id="ARBA00023237"/>
    </source>
</evidence>
<keyword evidence="7" id="KW-0675">Receptor</keyword>
<feature type="domain" description="TonB-dependent receptor plug" evidence="6">
    <location>
        <begin position="127"/>
        <end position="233"/>
    </location>
</feature>
<evidence type="ECO:0000313" key="7">
    <source>
        <dbReference type="EMBL" id="KAA6351099.1"/>
    </source>
</evidence>
<dbReference type="InterPro" id="IPR036942">
    <property type="entry name" value="Beta-barrel_TonB_sf"/>
</dbReference>
<protein>
    <submittedName>
        <fullName evidence="7">TonB-dependent receptor SusC</fullName>
    </submittedName>
</protein>
<keyword evidence="5" id="KW-0998">Cell outer membrane</keyword>
<dbReference type="InterPro" id="IPR023997">
    <property type="entry name" value="TonB-dep_OMP_SusC/RagA_CS"/>
</dbReference>
<keyword evidence="3" id="KW-0812">Transmembrane</keyword>
<sequence>MQVPLKNSKLLLKKSMIFCLFALLCISAIAQKNAIRQISGVVTDELGESLIGVSVVVKGTATATVTDVNGRFSIEVSNEKPVLVFSYIGYVNKEVVTGTQTLINVSLKESSLDLDEIVVIGYGTQRRRDLTGSVVSVNVEQLKNIPVISASQAITGKLAGVQVTQTEGSPDAEIKIRVRGGGSLTQDNSPLFIVDGFPVDDINDISPTDIASIDVLKDASSTAIYGARGANGVVIIATKSGFEGKAKVSYNMYFGLKKVTDYLDVLDPYEYVYWQWEAQQQTGTGNFPRYYGSFEDMDLYKEMTGTNWQKKIFGRVGTSLSNSLSVSGGNKSVKYNVSLVRNDDKDIMLETEYNRTNLTSNTSFVVNKWISFNFNVRLSDYKLTGAGTTNTTFPRMPHIVQYRPVNGLMDFVDDGMVDPEDYETVSSSIIDPLRQTIDDYRFTNRQTFNYNSTMSIKFFPTLTYRFDFGYQYLKKNIDRFYGLNTSNAITYGSQPIASIEKNEGYSYRVANTLTYSKRNLIRRGHNVTALVGQEASVNKDKSLIISAKGFPKYISRISALSMMQMGKADPVETADNPGSKLLSFFGRVNYDYMGRYLVAATFRADGSSKFAPGNQWGYFPAASGAWRISDESFMESTSDWLSNLKLRVSYGEAGNNRISDDAWRKIFAMNADNLFLTGEDTPTSYLQSEGVLSNPELKWETTITRNLGIDFGFFNQRLSGSLELYKNTTKDLLLSATLPSNSGYRRQWQNIGQTSNRGIEFSLESVIFQEKDFDLSASFNIAFNKNRIDKLGENKRWEQSSGWTNDSDGPTGDYLIEEGGKIGLMYGFVTDGMYTFDDFDYTDGEYVLKPGVADNHNLIMPRLFRPGVLKFVDQNKDDIVDAANDKVVIGDANPLHTGGFNVSARYKGLDLSVFFNWVYGNDLYNANKLAFTDLRSGRVYKNLLSIMNSENRFTYFDKTTGLRVDDPEQLEAMNKNATIWQAANSLTRLHSWAVEDGSFLRLNNLTIGYSFPKGLLYKFHLEQLRVYVTGYNLWLWTNYSGFDPEVDAVRKNGPLTPGIDYSAYPRSRTFNFGLNLTF</sequence>
<dbReference type="FunFam" id="2.60.40.1120:FF:000003">
    <property type="entry name" value="Outer membrane protein Omp121"/>
    <property type="match status" value="1"/>
</dbReference>
<proteinExistence type="predicted"/>
<keyword evidence="2" id="KW-0813">Transport</keyword>
<evidence type="ECO:0000256" key="2">
    <source>
        <dbReference type="ARBA" id="ARBA00022448"/>
    </source>
</evidence>
<gene>
    <name evidence="7" type="ORF">EZS27_001525</name>
</gene>
<dbReference type="InterPro" id="IPR039426">
    <property type="entry name" value="TonB-dep_rcpt-like"/>
</dbReference>
<dbReference type="Pfam" id="PF07715">
    <property type="entry name" value="Plug"/>
    <property type="match status" value="1"/>
</dbReference>
<dbReference type="NCBIfam" id="TIGR04057">
    <property type="entry name" value="SusC_RagA_signa"/>
    <property type="match status" value="1"/>
</dbReference>
<evidence type="ECO:0000259" key="6">
    <source>
        <dbReference type="Pfam" id="PF07715"/>
    </source>
</evidence>
<dbReference type="GO" id="GO:0009279">
    <property type="term" value="C:cell outer membrane"/>
    <property type="evidence" value="ECO:0007669"/>
    <property type="project" value="UniProtKB-SubCell"/>
</dbReference>
<dbReference type="Gene3D" id="2.40.170.20">
    <property type="entry name" value="TonB-dependent receptor, beta-barrel domain"/>
    <property type="match status" value="1"/>
</dbReference>
<dbReference type="PROSITE" id="PS52016">
    <property type="entry name" value="TONB_DEPENDENT_REC_3"/>
    <property type="match status" value="1"/>
</dbReference>
<dbReference type="InterPro" id="IPR012910">
    <property type="entry name" value="Plug_dom"/>
</dbReference>
<dbReference type="AlphaFoldDB" id="A0A5J4SXY4"/>
<dbReference type="Pfam" id="PF13715">
    <property type="entry name" value="CarbopepD_reg_2"/>
    <property type="match status" value="1"/>
</dbReference>
<comment type="caution">
    <text evidence="7">The sequence shown here is derived from an EMBL/GenBank/DDBJ whole genome shotgun (WGS) entry which is preliminary data.</text>
</comment>
<evidence type="ECO:0000256" key="3">
    <source>
        <dbReference type="ARBA" id="ARBA00022692"/>
    </source>
</evidence>
<dbReference type="InterPro" id="IPR037066">
    <property type="entry name" value="Plug_dom_sf"/>
</dbReference>
<dbReference type="InterPro" id="IPR023996">
    <property type="entry name" value="TonB-dep_OMP_SusC/RagA"/>
</dbReference>
<reference evidence="7" key="1">
    <citation type="submission" date="2019-03" db="EMBL/GenBank/DDBJ databases">
        <title>Single cell metagenomics reveals metabolic interactions within the superorganism composed of flagellate Streblomastix strix and complex community of Bacteroidetes bacteria on its surface.</title>
        <authorList>
            <person name="Treitli S.C."/>
            <person name="Kolisko M."/>
            <person name="Husnik F."/>
            <person name="Keeling P."/>
            <person name="Hampl V."/>
        </authorList>
    </citation>
    <scope>NUCLEOTIDE SEQUENCE</scope>
    <source>
        <strain evidence="7">STM</strain>
    </source>
</reference>
<dbReference type="Gene3D" id="2.60.40.1120">
    <property type="entry name" value="Carboxypeptidase-like, regulatory domain"/>
    <property type="match status" value="1"/>
</dbReference>
<dbReference type="InterPro" id="IPR008969">
    <property type="entry name" value="CarboxyPept-like_regulatory"/>
</dbReference>
<dbReference type="Gene3D" id="2.170.130.10">
    <property type="entry name" value="TonB-dependent receptor, plug domain"/>
    <property type="match status" value="1"/>
</dbReference>
<comment type="subcellular location">
    <subcellularLocation>
        <location evidence="1">Cell outer membrane</location>
        <topology evidence="1">Multi-pass membrane protein</topology>
    </subcellularLocation>
</comment>
<evidence type="ECO:0000256" key="1">
    <source>
        <dbReference type="ARBA" id="ARBA00004571"/>
    </source>
</evidence>